<evidence type="ECO:0000256" key="8">
    <source>
        <dbReference type="ARBA" id="ARBA00022692"/>
    </source>
</evidence>
<feature type="transmembrane region" description="Helical" evidence="12">
    <location>
        <begin position="6"/>
        <end position="29"/>
    </location>
</feature>
<reference evidence="14" key="2">
    <citation type="submission" date="2022-06" db="EMBL/GenBank/DDBJ databases">
        <title>Dynamics of rice microbiomes reveals core vertical transmitted seed endophytes.</title>
        <authorList>
            <person name="Liao K."/>
            <person name="Zhang X."/>
        </authorList>
    </citation>
    <scope>NUCLEOTIDE SEQUENCE</scope>
    <source>
        <strain evidence="14">JR3-14</strain>
    </source>
</reference>
<gene>
    <name evidence="14" type="ORF">NG824_08300</name>
    <name evidence="13" type="ORF">XsacCFBP4641_13500</name>
</gene>
<dbReference type="GO" id="GO:0015886">
    <property type="term" value="P:heme transport"/>
    <property type="evidence" value="ECO:0007669"/>
    <property type="project" value="InterPro"/>
</dbReference>
<evidence type="ECO:0000256" key="10">
    <source>
        <dbReference type="ARBA" id="ARBA00022989"/>
    </source>
</evidence>
<evidence type="ECO:0000256" key="5">
    <source>
        <dbReference type="ARBA" id="ARBA00022448"/>
    </source>
</evidence>
<evidence type="ECO:0000256" key="3">
    <source>
        <dbReference type="ARBA" id="ARBA00008741"/>
    </source>
</evidence>
<evidence type="ECO:0000313" key="13">
    <source>
        <dbReference type="EMBL" id="PPU81587.1"/>
    </source>
</evidence>
<dbReference type="InterPro" id="IPR007078">
    <property type="entry name" value="Haem_export_protD_CcmD"/>
</dbReference>
<evidence type="ECO:0000256" key="12">
    <source>
        <dbReference type="RuleBase" id="RU363101"/>
    </source>
</evidence>
<accession>A0A0A8E0K1</accession>
<dbReference type="AlphaFoldDB" id="A0A0A8E0K1"/>
<keyword evidence="8 12" id="KW-0812">Transmembrane</keyword>
<evidence type="ECO:0000256" key="4">
    <source>
        <dbReference type="ARBA" id="ARBA00016461"/>
    </source>
</evidence>
<reference evidence="13 15" key="1">
    <citation type="submission" date="2016-08" db="EMBL/GenBank/DDBJ databases">
        <authorList>
            <person name="Seilhamer J.J."/>
        </authorList>
    </citation>
    <scope>NUCLEOTIDE SEQUENCE [LARGE SCALE GENOMIC DNA]</scope>
    <source>
        <strain evidence="13 15">CFBP4641</strain>
    </source>
</reference>
<organism evidence="13 15">
    <name type="scientific">Xanthomonas sacchari</name>
    <dbReference type="NCBI Taxonomy" id="56458"/>
    <lineage>
        <taxon>Bacteria</taxon>
        <taxon>Pseudomonadati</taxon>
        <taxon>Pseudomonadota</taxon>
        <taxon>Gammaproteobacteria</taxon>
        <taxon>Lysobacterales</taxon>
        <taxon>Lysobacteraceae</taxon>
        <taxon>Xanthomonas</taxon>
    </lineage>
</organism>
<dbReference type="GO" id="GO:0005886">
    <property type="term" value="C:plasma membrane"/>
    <property type="evidence" value="ECO:0007669"/>
    <property type="project" value="UniProtKB-SubCell"/>
</dbReference>
<keyword evidence="5 12" id="KW-0813">Transport</keyword>
<dbReference type="Proteomes" id="UP001164392">
    <property type="component" value="Chromosome"/>
</dbReference>
<keyword evidence="7 12" id="KW-0997">Cell inner membrane</keyword>
<dbReference type="GO" id="GO:0017004">
    <property type="term" value="P:cytochrome complex assembly"/>
    <property type="evidence" value="ECO:0007669"/>
    <property type="project" value="UniProtKB-KW"/>
</dbReference>
<comment type="similarity">
    <text evidence="3 12">Belongs to the CcmD/CycX/HelD family.</text>
</comment>
<sequence length="58" mass="6481">MNYLPYVVGAYAVFAGVLLADFVLARLQVRNALRAARLRAQRKRQAKAEPAPPLELSR</sequence>
<protein>
    <recommendedName>
        <fullName evidence="4 12">Heme exporter protein D</fullName>
    </recommendedName>
</protein>
<dbReference type="KEGG" id="xsa:SB85_18455"/>
<dbReference type="EMBL" id="MDEK01000012">
    <property type="protein sequence ID" value="PPU81587.1"/>
    <property type="molecule type" value="Genomic_DNA"/>
</dbReference>
<evidence type="ECO:0000313" key="14">
    <source>
        <dbReference type="EMBL" id="UYK90387.1"/>
    </source>
</evidence>
<dbReference type="HOGENOM" id="CLU_208619_0_0_6"/>
<dbReference type="GeneID" id="93878677"/>
<evidence type="ECO:0000256" key="9">
    <source>
        <dbReference type="ARBA" id="ARBA00022748"/>
    </source>
</evidence>
<dbReference type="EMBL" id="CP099534">
    <property type="protein sequence ID" value="UYK90387.1"/>
    <property type="molecule type" value="Genomic_DNA"/>
</dbReference>
<comment type="subcellular location">
    <subcellularLocation>
        <location evidence="2 12">Cell inner membrane</location>
        <topology evidence="2 12">Single-pass membrane protein</topology>
    </subcellularLocation>
</comment>
<keyword evidence="6 12" id="KW-1003">Cell membrane</keyword>
<evidence type="ECO:0000256" key="1">
    <source>
        <dbReference type="ARBA" id="ARBA00002442"/>
    </source>
</evidence>
<dbReference type="RefSeq" id="WP_010343776.1">
    <property type="nucleotide sequence ID" value="NZ_CP010410.1"/>
</dbReference>
<evidence type="ECO:0000256" key="7">
    <source>
        <dbReference type="ARBA" id="ARBA00022519"/>
    </source>
</evidence>
<evidence type="ECO:0000256" key="11">
    <source>
        <dbReference type="ARBA" id="ARBA00023136"/>
    </source>
</evidence>
<comment type="function">
    <text evidence="1 12">Required for the export of heme to the periplasm for the biogenesis of c-type cytochromes.</text>
</comment>
<keyword evidence="11 12" id="KW-0472">Membrane</keyword>
<name>A0A0A8E0K1_9XANT</name>
<evidence type="ECO:0000256" key="2">
    <source>
        <dbReference type="ARBA" id="ARBA00004377"/>
    </source>
</evidence>
<dbReference type="Proteomes" id="UP000247346">
    <property type="component" value="Unassembled WGS sequence"/>
</dbReference>
<evidence type="ECO:0000313" key="15">
    <source>
        <dbReference type="Proteomes" id="UP000247346"/>
    </source>
</evidence>
<proteinExistence type="inferred from homology"/>
<dbReference type="Pfam" id="PF04995">
    <property type="entry name" value="CcmD"/>
    <property type="match status" value="1"/>
</dbReference>
<keyword evidence="9 12" id="KW-0201">Cytochrome c-type biogenesis</keyword>
<evidence type="ECO:0000256" key="6">
    <source>
        <dbReference type="ARBA" id="ARBA00022475"/>
    </source>
</evidence>
<keyword evidence="10 12" id="KW-1133">Transmembrane helix</keyword>